<dbReference type="Proteomes" id="UP001172737">
    <property type="component" value="Unassembled WGS sequence"/>
</dbReference>
<keyword evidence="1" id="KW-0812">Transmembrane</keyword>
<accession>A0AAW7M4G7</accession>
<organism evidence="3 4">
    <name type="scientific">Demequina lignilytica</name>
    <dbReference type="NCBI Taxonomy" id="3051663"/>
    <lineage>
        <taxon>Bacteria</taxon>
        <taxon>Bacillati</taxon>
        <taxon>Actinomycetota</taxon>
        <taxon>Actinomycetes</taxon>
        <taxon>Micrococcales</taxon>
        <taxon>Demequinaceae</taxon>
        <taxon>Demequina</taxon>
    </lineage>
</organism>
<dbReference type="RefSeq" id="WP_301119900.1">
    <property type="nucleotide sequence ID" value="NZ_JAUHPX010000005.1"/>
</dbReference>
<dbReference type="EMBL" id="JAUHPX010000005">
    <property type="protein sequence ID" value="MDN4488275.1"/>
    <property type="molecule type" value="Genomic_DNA"/>
</dbReference>
<comment type="caution">
    <text evidence="3">The sequence shown here is derived from an EMBL/GenBank/DDBJ whole genome shotgun (WGS) entry which is preliminary data.</text>
</comment>
<keyword evidence="1" id="KW-1133">Transmembrane helix</keyword>
<feature type="transmembrane region" description="Helical" evidence="1">
    <location>
        <begin position="27"/>
        <end position="45"/>
    </location>
</feature>
<dbReference type="Pfam" id="PF14258">
    <property type="entry name" value="DUF4350"/>
    <property type="match status" value="1"/>
</dbReference>
<feature type="domain" description="DUF4350" evidence="2">
    <location>
        <begin position="56"/>
        <end position="226"/>
    </location>
</feature>
<evidence type="ECO:0000256" key="1">
    <source>
        <dbReference type="SAM" id="Phobius"/>
    </source>
</evidence>
<proteinExistence type="predicted"/>
<evidence type="ECO:0000313" key="3">
    <source>
        <dbReference type="EMBL" id="MDN4488275.1"/>
    </source>
</evidence>
<keyword evidence="4" id="KW-1185">Reference proteome</keyword>
<protein>
    <submittedName>
        <fullName evidence="3">DUF4350 domain-containing protein</fullName>
    </submittedName>
</protein>
<keyword evidence="1" id="KW-0472">Membrane</keyword>
<sequence>MSVGRESLVTTDPGPGIAARARGGRPWIVAVVLLAAIVALLVVTSRPSDYTPLSTENSTDTGTRALAQILRQHHVEVTQIDRLSRAGIADPAATTVVVANPELLTSGQLGSLADYPGDLVLLGADDSAFAALGLPVETALGFLPEVADAACQDPDAVAAGEVRVDHLGVRATAGGDVTVCFAQRDGAGAMARVEDGARTLTVIASTGLVTNGRLADLGHAALALRVTGRHPDLVWYVADGFDPTLLTWAGDDAGGGSGDGGVGRETLSELEASPDFLPPGTGTALYALGLALVFAAIWRGRRFGALVREPMPVVVRSSEATRGRARLYRRARATGRSAAALRAATATRIARRIGVPRTAGRADLVESIRRATGRSTAEIEALLYGAPPADDAALLTLLTALDALESEVHRP</sequence>
<dbReference type="InterPro" id="IPR025646">
    <property type="entry name" value="DUF4350"/>
</dbReference>
<reference evidence="3" key="1">
    <citation type="submission" date="2023-06" db="EMBL/GenBank/DDBJ databases">
        <title>Sysu t00039.</title>
        <authorList>
            <person name="Gao L."/>
            <person name="Fang B.-Z."/>
            <person name="Li W.-J."/>
        </authorList>
    </citation>
    <scope>NUCLEOTIDE SEQUENCE</scope>
    <source>
        <strain evidence="3">SYSU T00039</strain>
    </source>
</reference>
<evidence type="ECO:0000259" key="2">
    <source>
        <dbReference type="Pfam" id="PF14258"/>
    </source>
</evidence>
<dbReference type="AlphaFoldDB" id="A0AAW7M4G7"/>
<evidence type="ECO:0000313" key="4">
    <source>
        <dbReference type="Proteomes" id="UP001172737"/>
    </source>
</evidence>
<gene>
    <name evidence="3" type="ORF">QQX10_08855</name>
</gene>
<feature type="transmembrane region" description="Helical" evidence="1">
    <location>
        <begin position="276"/>
        <end position="298"/>
    </location>
</feature>
<name>A0AAW7M4G7_9MICO</name>